<dbReference type="Pfam" id="PF00356">
    <property type="entry name" value="LacI"/>
    <property type="match status" value="1"/>
</dbReference>
<organism evidence="5 6">
    <name type="scientific">Microbacterium galbinum</name>
    <dbReference type="NCBI Taxonomy" id="2851646"/>
    <lineage>
        <taxon>Bacteria</taxon>
        <taxon>Bacillati</taxon>
        <taxon>Actinomycetota</taxon>
        <taxon>Actinomycetes</taxon>
        <taxon>Micrococcales</taxon>
        <taxon>Microbacteriaceae</taxon>
        <taxon>Microbacterium</taxon>
    </lineage>
</organism>
<dbReference type="Pfam" id="PF13377">
    <property type="entry name" value="Peripla_BP_3"/>
    <property type="match status" value="1"/>
</dbReference>
<evidence type="ECO:0000256" key="2">
    <source>
        <dbReference type="ARBA" id="ARBA00023125"/>
    </source>
</evidence>
<keyword evidence="6" id="KW-1185">Reference proteome</keyword>
<dbReference type="SUPFAM" id="SSF47413">
    <property type="entry name" value="lambda repressor-like DNA-binding domains"/>
    <property type="match status" value="1"/>
</dbReference>
<dbReference type="Gene3D" id="1.10.260.40">
    <property type="entry name" value="lambda repressor-like DNA-binding domains"/>
    <property type="match status" value="1"/>
</dbReference>
<feature type="domain" description="HTH lacI-type" evidence="4">
    <location>
        <begin position="13"/>
        <end position="67"/>
    </location>
</feature>
<protein>
    <submittedName>
        <fullName evidence="5">Substrate-binding domain-containing protein</fullName>
    </submittedName>
</protein>
<keyword evidence="3" id="KW-0804">Transcription</keyword>
<name>A0ABY4IM96_9MICO</name>
<proteinExistence type="predicted"/>
<dbReference type="InterPro" id="IPR000843">
    <property type="entry name" value="HTH_LacI"/>
</dbReference>
<dbReference type="Gene3D" id="3.40.50.2300">
    <property type="match status" value="2"/>
</dbReference>
<dbReference type="PANTHER" id="PTHR30146:SF109">
    <property type="entry name" value="HTH-TYPE TRANSCRIPTIONAL REGULATOR GALS"/>
    <property type="match status" value="1"/>
</dbReference>
<gene>
    <name evidence="5" type="ORF">KV396_05200</name>
</gene>
<reference evidence="5 6" key="1">
    <citation type="submission" date="2021-06" db="EMBL/GenBank/DDBJ databases">
        <title>Genome-based taxonomic framework of Microbacterium strains isolated from marine environment, the description of four new species and reclassification of four preexisting species.</title>
        <authorList>
            <person name="Lee S.D."/>
            <person name="Kim S.-M."/>
            <person name="Byeon Y.-S."/>
            <person name="Yang H.L."/>
            <person name="Kim I.S."/>
        </authorList>
    </citation>
    <scope>NUCLEOTIDE SEQUENCE [LARGE SCALE GENOMIC DNA]</scope>
    <source>
        <strain evidence="5 6">SSW1-36</strain>
    </source>
</reference>
<evidence type="ECO:0000256" key="1">
    <source>
        <dbReference type="ARBA" id="ARBA00023015"/>
    </source>
</evidence>
<accession>A0ABY4IM96</accession>
<evidence type="ECO:0000256" key="3">
    <source>
        <dbReference type="ARBA" id="ARBA00023163"/>
    </source>
</evidence>
<evidence type="ECO:0000313" key="5">
    <source>
        <dbReference type="EMBL" id="UPL13909.1"/>
    </source>
</evidence>
<dbReference type="InterPro" id="IPR028082">
    <property type="entry name" value="Peripla_BP_I"/>
</dbReference>
<evidence type="ECO:0000313" key="6">
    <source>
        <dbReference type="Proteomes" id="UP000831963"/>
    </source>
</evidence>
<dbReference type="SMART" id="SM00354">
    <property type="entry name" value="HTH_LACI"/>
    <property type="match status" value="1"/>
</dbReference>
<keyword evidence="1" id="KW-0805">Transcription regulation</keyword>
<dbReference type="Proteomes" id="UP000831963">
    <property type="component" value="Chromosome"/>
</dbReference>
<dbReference type="PROSITE" id="PS50932">
    <property type="entry name" value="HTH_LACI_2"/>
    <property type="match status" value="1"/>
</dbReference>
<dbReference type="CDD" id="cd01574">
    <property type="entry name" value="PBP1_LacI"/>
    <property type="match status" value="1"/>
</dbReference>
<dbReference type="EMBL" id="CP078077">
    <property type="protein sequence ID" value="UPL13909.1"/>
    <property type="molecule type" value="Genomic_DNA"/>
</dbReference>
<keyword evidence="2" id="KW-0238">DNA-binding</keyword>
<evidence type="ECO:0000259" key="4">
    <source>
        <dbReference type="PROSITE" id="PS50932"/>
    </source>
</evidence>
<dbReference type="CDD" id="cd01392">
    <property type="entry name" value="HTH_LacI"/>
    <property type="match status" value="1"/>
</dbReference>
<dbReference type="InterPro" id="IPR046335">
    <property type="entry name" value="LacI/GalR-like_sensor"/>
</dbReference>
<dbReference type="RefSeq" id="WP_247624309.1">
    <property type="nucleotide sequence ID" value="NZ_CP078077.1"/>
</dbReference>
<dbReference type="PROSITE" id="PS00356">
    <property type="entry name" value="HTH_LACI_1"/>
    <property type="match status" value="1"/>
</dbReference>
<sequence>MPKTTSAGRVRPPTMADVAALAGVSPQTVSRVLRDHPNVSEVTRLQVENAVESTGYRRTGLARALVTGRSMTIGVLTHESDQYAASSIMLGIHRAARARGYFVSSAGTTSVSAAAIAGGIGRLRDQGVDALVIAVPIWDEPALAKAVHGIPTAVIDADTSAADVVVDLDQEAAGRLATQHLIDLGHETVWHIAGPANWKDASGRTQGWAAALAEAGKTAPPVLNGDWTPASGYQLGLVLGRVADATAVFVSSDEMAIGVIHALRELGRDVPGDISVVAMDDIPVAQYLSPPLTTVRQPFERMGELAVERVIAELDGDADEQRNAHIAPELIVRGSTAPPAR</sequence>
<dbReference type="PANTHER" id="PTHR30146">
    <property type="entry name" value="LACI-RELATED TRANSCRIPTIONAL REPRESSOR"/>
    <property type="match status" value="1"/>
</dbReference>
<dbReference type="SUPFAM" id="SSF53822">
    <property type="entry name" value="Periplasmic binding protein-like I"/>
    <property type="match status" value="1"/>
</dbReference>
<dbReference type="InterPro" id="IPR010982">
    <property type="entry name" value="Lambda_DNA-bd_dom_sf"/>
</dbReference>